<name>A0A1H1WAK2_9GAMM</name>
<dbReference type="InterPro" id="IPR025746">
    <property type="entry name" value="PilX_N_dom"/>
</dbReference>
<dbReference type="RefSeq" id="WP_157719381.1">
    <property type="nucleotide sequence ID" value="NZ_LT629763.1"/>
</dbReference>
<dbReference type="AlphaFoldDB" id="A0A1H1WAK2"/>
<dbReference type="Proteomes" id="UP000243413">
    <property type="component" value="Chromosome I"/>
</dbReference>
<organism evidence="2 3">
    <name type="scientific">Halopseudomonas sabulinigri</name>
    <dbReference type="NCBI Taxonomy" id="472181"/>
    <lineage>
        <taxon>Bacteria</taxon>
        <taxon>Pseudomonadati</taxon>
        <taxon>Pseudomonadota</taxon>
        <taxon>Gammaproteobacteria</taxon>
        <taxon>Pseudomonadales</taxon>
        <taxon>Pseudomonadaceae</taxon>
        <taxon>Halopseudomonas</taxon>
    </lineage>
</organism>
<accession>A0A1H1WAK2</accession>
<dbReference type="EMBL" id="LT629763">
    <property type="protein sequence ID" value="SDS94358.1"/>
    <property type="molecule type" value="Genomic_DNA"/>
</dbReference>
<reference evidence="3" key="1">
    <citation type="submission" date="2016-10" db="EMBL/GenBank/DDBJ databases">
        <authorList>
            <person name="Varghese N."/>
            <person name="Submissions S."/>
        </authorList>
    </citation>
    <scope>NUCLEOTIDE SEQUENCE [LARGE SCALE GENOMIC DNA]</scope>
    <source>
        <strain evidence="3">JCM 14963</strain>
    </source>
</reference>
<dbReference type="Pfam" id="PF14341">
    <property type="entry name" value="PilX_N"/>
    <property type="match status" value="1"/>
</dbReference>
<sequence length="165" mass="17876">MSSSNTQRGAALMVSLVFLLLLSLAALAGVRSATSQERMVANLQQRNLGFQAAEAGVRWVERQLRQNAMRLPASRCEHAPCDAGSLSAQDANAYAASWQALPDAARDSLQTGDVQLWYRLERIGTSSIPVRVVVSSPSTLYRVSVLSQSGNSRTVLEATYAHTRL</sequence>
<dbReference type="OrthoDB" id="6887397at2"/>
<evidence type="ECO:0000313" key="3">
    <source>
        <dbReference type="Proteomes" id="UP000243413"/>
    </source>
</evidence>
<evidence type="ECO:0000259" key="1">
    <source>
        <dbReference type="Pfam" id="PF14341"/>
    </source>
</evidence>
<proteinExistence type="predicted"/>
<dbReference type="STRING" id="472181.SAMN05216271_3165"/>
<gene>
    <name evidence="2" type="ORF">SAMN05216271_3165</name>
</gene>
<feature type="domain" description="Type 4 fimbrial biogenesis protein PilX N-terminal" evidence="1">
    <location>
        <begin position="8"/>
        <end position="58"/>
    </location>
</feature>
<evidence type="ECO:0000313" key="2">
    <source>
        <dbReference type="EMBL" id="SDS94358.1"/>
    </source>
</evidence>
<protein>
    <submittedName>
        <fullName evidence="2">Type IV pilus assembly protein PilX</fullName>
    </submittedName>
</protein>